<comment type="caution">
    <text evidence="2">The sequence shown here is derived from an EMBL/GenBank/DDBJ whole genome shotgun (WGS) entry which is preliminary data.</text>
</comment>
<dbReference type="InterPro" id="IPR016181">
    <property type="entry name" value="Acyl_CoA_acyltransferase"/>
</dbReference>
<dbReference type="Proteomes" id="UP001195963">
    <property type="component" value="Unassembled WGS sequence"/>
</dbReference>
<keyword evidence="3" id="KW-1185">Reference proteome</keyword>
<reference evidence="2 3" key="1">
    <citation type="submission" date="2021-07" db="EMBL/GenBank/DDBJ databases">
        <title>Shewanella sp. nov, isolated from SCS.</title>
        <authorList>
            <person name="Cao W.R."/>
        </authorList>
    </citation>
    <scope>NUCLEOTIDE SEQUENCE [LARGE SCALE GENOMIC DNA]</scope>
    <source>
        <strain evidence="2 3">NR704-98</strain>
    </source>
</reference>
<accession>A0ABS7E5T2</accession>
<dbReference type="CDD" id="cd04301">
    <property type="entry name" value="NAT_SF"/>
    <property type="match status" value="1"/>
</dbReference>
<dbReference type="Gene3D" id="3.40.630.30">
    <property type="match status" value="1"/>
</dbReference>
<dbReference type="RefSeq" id="WP_220110499.1">
    <property type="nucleotide sequence ID" value="NZ_JAHZST010000011.1"/>
</dbReference>
<dbReference type="PANTHER" id="PTHR43233">
    <property type="entry name" value="FAMILY N-ACETYLTRANSFERASE, PUTATIVE (AFU_ORTHOLOGUE AFUA_6G03350)-RELATED"/>
    <property type="match status" value="1"/>
</dbReference>
<sequence length="133" mass="14745">MDAKLIETVVSAEDFTRLRDISGLSPRSIEAARVGLPRSLFGVQVLVHQYVVGMGRVVGDGALNFEIVDIAVDPAYQGRGYGRMLMQAIMEYLDRDAPKGAYITLMADVPELYEKFGFKLSRPASEGMFIIKR</sequence>
<dbReference type="InterPro" id="IPR000182">
    <property type="entry name" value="GNAT_dom"/>
</dbReference>
<dbReference type="SUPFAM" id="SSF55729">
    <property type="entry name" value="Acyl-CoA N-acyltransferases (Nat)"/>
    <property type="match status" value="1"/>
</dbReference>
<name>A0ABS7E5T2_9GAMM</name>
<feature type="domain" description="N-acetyltransferase" evidence="1">
    <location>
        <begin position="5"/>
        <end position="133"/>
    </location>
</feature>
<evidence type="ECO:0000259" key="1">
    <source>
        <dbReference type="PROSITE" id="PS51186"/>
    </source>
</evidence>
<dbReference type="InterPro" id="IPR053144">
    <property type="entry name" value="Acetyltransferase_Butenolide"/>
</dbReference>
<dbReference type="PROSITE" id="PS51186">
    <property type="entry name" value="GNAT"/>
    <property type="match status" value="1"/>
</dbReference>
<evidence type="ECO:0000313" key="2">
    <source>
        <dbReference type="EMBL" id="MBW8185039.1"/>
    </source>
</evidence>
<proteinExistence type="predicted"/>
<dbReference type="EMBL" id="JAHZST010000011">
    <property type="protein sequence ID" value="MBW8185039.1"/>
    <property type="molecule type" value="Genomic_DNA"/>
</dbReference>
<organism evidence="2 3">
    <name type="scientific">Shewanella nanhaiensis</name>
    <dbReference type="NCBI Taxonomy" id="2864872"/>
    <lineage>
        <taxon>Bacteria</taxon>
        <taxon>Pseudomonadati</taxon>
        <taxon>Pseudomonadota</taxon>
        <taxon>Gammaproteobacteria</taxon>
        <taxon>Alteromonadales</taxon>
        <taxon>Shewanellaceae</taxon>
        <taxon>Shewanella</taxon>
    </lineage>
</organism>
<gene>
    <name evidence="2" type="ORF">K0625_15365</name>
</gene>
<evidence type="ECO:0000313" key="3">
    <source>
        <dbReference type="Proteomes" id="UP001195963"/>
    </source>
</evidence>
<dbReference type="PANTHER" id="PTHR43233:SF1">
    <property type="entry name" value="FAMILY N-ACETYLTRANSFERASE, PUTATIVE (AFU_ORTHOLOGUE AFUA_6G03350)-RELATED"/>
    <property type="match status" value="1"/>
</dbReference>
<protein>
    <submittedName>
        <fullName evidence="2">GNAT family N-acetyltransferase</fullName>
    </submittedName>
</protein>
<dbReference type="Pfam" id="PF13508">
    <property type="entry name" value="Acetyltransf_7"/>
    <property type="match status" value="1"/>
</dbReference>